<proteinExistence type="predicted"/>
<dbReference type="EMBL" id="CQQC01002639">
    <property type="protein sequence ID" value="CNX03983.1"/>
    <property type="molecule type" value="Genomic_DNA"/>
</dbReference>
<evidence type="ECO:0000256" key="1">
    <source>
        <dbReference type="SAM" id="MobiDB-lite"/>
    </source>
</evidence>
<organism evidence="2 3">
    <name type="scientific">Mycobacterium tuberculosis</name>
    <dbReference type="NCBI Taxonomy" id="1773"/>
    <lineage>
        <taxon>Bacteria</taxon>
        <taxon>Bacillati</taxon>
        <taxon>Actinomycetota</taxon>
        <taxon>Actinomycetes</taxon>
        <taxon>Mycobacteriales</taxon>
        <taxon>Mycobacteriaceae</taxon>
        <taxon>Mycobacterium</taxon>
        <taxon>Mycobacterium tuberculosis complex</taxon>
    </lineage>
</organism>
<evidence type="ECO:0000313" key="3">
    <source>
        <dbReference type="Proteomes" id="UP000039217"/>
    </source>
</evidence>
<dbReference type="AlphaFoldDB" id="A0A655FZ55"/>
<dbReference type="Proteomes" id="UP000039217">
    <property type="component" value="Unassembled WGS sequence"/>
</dbReference>
<name>A0A655FZ55_MYCTX</name>
<gene>
    <name evidence="2" type="ORF">ERS007661_04426</name>
</gene>
<evidence type="ECO:0000313" key="2">
    <source>
        <dbReference type="EMBL" id="CNX03983.1"/>
    </source>
</evidence>
<protein>
    <submittedName>
        <fullName evidence="2">Uncharacterized protein</fullName>
    </submittedName>
</protein>
<reference evidence="2 3" key="1">
    <citation type="submission" date="2015-03" db="EMBL/GenBank/DDBJ databases">
        <authorList>
            <consortium name="Pathogen Informatics"/>
        </authorList>
    </citation>
    <scope>NUCLEOTIDE SEQUENCE [LARGE SCALE GENOMIC DNA]</scope>
    <source>
        <strain evidence="2 3">D00501624</strain>
    </source>
</reference>
<sequence>MDTHVVGQRVQHPVIRLASLQCAAAQRGFECTVATLPVDERAGFLGRRRDREHHVGAFGDRTVSQLQADHETGGVQRGQHGVRVGEVRGFDTPDQQRSQRLVGSGGQDAVGVPSSRGRQFGDMPRRTHLRAGDLVGQRAATG</sequence>
<accession>A0A655FZ55</accession>
<feature type="region of interest" description="Disordered" evidence="1">
    <location>
        <begin position="89"/>
        <end position="142"/>
    </location>
</feature>